<evidence type="ECO:0000313" key="1">
    <source>
        <dbReference type="EMBL" id="VDO76439.1"/>
    </source>
</evidence>
<dbReference type="STRING" id="6186.A0A183JJ35"/>
<keyword evidence="2" id="KW-1185">Reference proteome</keyword>
<proteinExistence type="predicted"/>
<dbReference type="AlphaFoldDB" id="A0A183JJ35"/>
<name>A0A183JJ35_9TREM</name>
<reference evidence="1 2" key="2">
    <citation type="submission" date="2018-11" db="EMBL/GenBank/DDBJ databases">
        <authorList>
            <consortium name="Pathogen Informatics"/>
        </authorList>
    </citation>
    <scope>NUCLEOTIDE SEQUENCE [LARGE SCALE GENOMIC DNA]</scope>
    <source>
        <strain evidence="1">Dakar</strain>
        <strain evidence="2">Dakar, Senegal</strain>
    </source>
</reference>
<reference evidence="3" key="1">
    <citation type="submission" date="2016-06" db="UniProtKB">
        <authorList>
            <consortium name="WormBaseParasite"/>
        </authorList>
    </citation>
    <scope>IDENTIFICATION</scope>
</reference>
<sequence length="72" mass="8247">MLKNEKLVGIENSSKKIDFKVGNNKFINPVSYPFKTTLQPRVRMPGFSQKPINTWDSIVKKVNKNVKSIVLL</sequence>
<dbReference type="EMBL" id="UZAK01002740">
    <property type="protein sequence ID" value="VDO76439.1"/>
    <property type="molecule type" value="Genomic_DNA"/>
</dbReference>
<gene>
    <name evidence="1" type="ORF">SCUD_LOCUS2710</name>
</gene>
<evidence type="ECO:0000313" key="3">
    <source>
        <dbReference type="WBParaSite" id="SCUD_0000270901-mRNA-1"/>
    </source>
</evidence>
<organism evidence="3">
    <name type="scientific">Schistosoma curassoni</name>
    <dbReference type="NCBI Taxonomy" id="6186"/>
    <lineage>
        <taxon>Eukaryota</taxon>
        <taxon>Metazoa</taxon>
        <taxon>Spiralia</taxon>
        <taxon>Lophotrochozoa</taxon>
        <taxon>Platyhelminthes</taxon>
        <taxon>Trematoda</taxon>
        <taxon>Digenea</taxon>
        <taxon>Strigeidida</taxon>
        <taxon>Schistosomatoidea</taxon>
        <taxon>Schistosomatidae</taxon>
        <taxon>Schistosoma</taxon>
    </lineage>
</organism>
<dbReference type="Proteomes" id="UP000279833">
    <property type="component" value="Unassembled WGS sequence"/>
</dbReference>
<protein>
    <submittedName>
        <fullName evidence="1 3">Uncharacterized protein</fullName>
    </submittedName>
</protein>
<accession>A0A183JJ35</accession>
<evidence type="ECO:0000313" key="2">
    <source>
        <dbReference type="Proteomes" id="UP000279833"/>
    </source>
</evidence>
<dbReference type="WBParaSite" id="SCUD_0000270901-mRNA-1">
    <property type="protein sequence ID" value="SCUD_0000270901-mRNA-1"/>
    <property type="gene ID" value="SCUD_0000270901"/>
</dbReference>